<keyword evidence="4" id="KW-1133">Transmembrane helix</keyword>
<dbReference type="InterPro" id="IPR003660">
    <property type="entry name" value="HAMP_dom"/>
</dbReference>
<evidence type="ECO:0000256" key="1">
    <source>
        <dbReference type="ARBA" id="ARBA00023224"/>
    </source>
</evidence>
<comment type="similarity">
    <text evidence="2">Belongs to the methyl-accepting chemotaxis (MCP) protein family.</text>
</comment>
<evidence type="ECO:0000256" key="2">
    <source>
        <dbReference type="ARBA" id="ARBA00029447"/>
    </source>
</evidence>
<feature type="transmembrane region" description="Helical" evidence="4">
    <location>
        <begin position="98"/>
        <end position="115"/>
    </location>
</feature>
<keyword evidence="4" id="KW-0472">Membrane</keyword>
<dbReference type="GO" id="GO:0007165">
    <property type="term" value="P:signal transduction"/>
    <property type="evidence" value="ECO:0007669"/>
    <property type="project" value="UniProtKB-KW"/>
</dbReference>
<evidence type="ECO:0000259" key="6">
    <source>
        <dbReference type="PROSITE" id="PS50885"/>
    </source>
</evidence>
<protein>
    <recommendedName>
        <fullName evidence="9">Methyl-accepting chemotaxis protein</fullName>
    </recommendedName>
</protein>
<evidence type="ECO:0000256" key="3">
    <source>
        <dbReference type="PROSITE-ProRule" id="PRU00284"/>
    </source>
</evidence>
<evidence type="ECO:0000259" key="5">
    <source>
        <dbReference type="PROSITE" id="PS50111"/>
    </source>
</evidence>
<feature type="transmembrane region" description="Helical" evidence="4">
    <location>
        <begin position="178"/>
        <end position="196"/>
    </location>
</feature>
<dbReference type="PANTHER" id="PTHR32089">
    <property type="entry name" value="METHYL-ACCEPTING CHEMOTAXIS PROTEIN MCPB"/>
    <property type="match status" value="1"/>
</dbReference>
<dbReference type="EMBL" id="JAFREP010000009">
    <property type="protein sequence ID" value="MBO1319238.1"/>
    <property type="molecule type" value="Genomic_DNA"/>
</dbReference>
<evidence type="ECO:0000256" key="4">
    <source>
        <dbReference type="SAM" id="Phobius"/>
    </source>
</evidence>
<dbReference type="RefSeq" id="WP_207859059.1">
    <property type="nucleotide sequence ID" value="NZ_JAFREP010000009.1"/>
</dbReference>
<dbReference type="SUPFAM" id="SSF58104">
    <property type="entry name" value="Methyl-accepting chemotaxis protein (MCP) signaling domain"/>
    <property type="match status" value="1"/>
</dbReference>
<feature type="transmembrane region" description="Helical" evidence="4">
    <location>
        <begin position="34"/>
        <end position="53"/>
    </location>
</feature>
<reference evidence="7" key="1">
    <citation type="submission" date="2021-03" db="EMBL/GenBank/DDBJ databases">
        <authorList>
            <person name="Wang G."/>
        </authorList>
    </citation>
    <scope>NUCLEOTIDE SEQUENCE</scope>
    <source>
        <strain evidence="7">KCTC 12899</strain>
    </source>
</reference>
<dbReference type="InterPro" id="IPR004089">
    <property type="entry name" value="MCPsignal_dom"/>
</dbReference>
<dbReference type="PROSITE" id="PS50111">
    <property type="entry name" value="CHEMOTAXIS_TRANSDUC_2"/>
    <property type="match status" value="1"/>
</dbReference>
<dbReference type="SMART" id="SM00283">
    <property type="entry name" value="MA"/>
    <property type="match status" value="1"/>
</dbReference>
<keyword evidence="4" id="KW-0812">Transmembrane</keyword>
<dbReference type="GO" id="GO:0016020">
    <property type="term" value="C:membrane"/>
    <property type="evidence" value="ECO:0007669"/>
    <property type="project" value="InterPro"/>
</dbReference>
<accession>A0A8J7QJA4</accession>
<dbReference type="Gene3D" id="1.10.287.950">
    <property type="entry name" value="Methyl-accepting chemotaxis protein"/>
    <property type="match status" value="1"/>
</dbReference>
<sequence length="550" mass="59380">MSIDTASNDALIAERTTELFRQRQQHYFSKIDRLLVGLLIAQWPAAVVFALLATPRTWDGTVADTYAHVYLAVGLGGLISLVPFFMWRRAPGMAVTRYALAIAGMLYTSIFTHIAGGVDEAHFHFFVMVSFIGLYFDWRTTLTAVVVIGADHLLRTLFIPESIFGAADNPWFQMIRHYLWAIVMAAVLILAGRWITQEKQEAARHSAQASVQAETLAQQQQLMAEKQNEEHQRAEAAEARVRTLLAVVDRAADGDLTGTIEVAGDDAVGRVAKGLEQLLANFRTGMHQIALQTVEINETAAQLESLSNGQIEKAEEAIVTGADIRVYGEQITESMHAAAGRIEASISINDEVVAGSNHAAEVAQRAEGEARNTGEIIDRLGKSSREIGNVVAVIEKIASQTNLLALNATIEAAAAGDAGKGFAVVAQEVKELAKQTGDATGDISNRIGTMREDVNQAIQAVTQITNIVTELNDIQQNTVASVMRQAENTTDINQSINNANQQHDQSMGHVTLLTEALQQTGAGAAQTGEGAKRMVSVADSLKALVDAFKV</sequence>
<proteinExistence type="inferred from homology"/>
<dbReference type="Proteomes" id="UP000664417">
    <property type="component" value="Unassembled WGS sequence"/>
</dbReference>
<feature type="domain" description="HAMP" evidence="6">
    <location>
        <begin position="235"/>
        <end position="287"/>
    </location>
</feature>
<name>A0A8J7QJA4_9BACT</name>
<feature type="transmembrane region" description="Helical" evidence="4">
    <location>
        <begin position="121"/>
        <end position="138"/>
    </location>
</feature>
<evidence type="ECO:0008006" key="9">
    <source>
        <dbReference type="Google" id="ProtNLM"/>
    </source>
</evidence>
<keyword evidence="8" id="KW-1185">Reference proteome</keyword>
<dbReference type="PANTHER" id="PTHR32089:SF112">
    <property type="entry name" value="LYSOZYME-LIKE PROTEIN-RELATED"/>
    <property type="match status" value="1"/>
</dbReference>
<feature type="domain" description="Methyl-accepting transducer" evidence="5">
    <location>
        <begin position="285"/>
        <end position="535"/>
    </location>
</feature>
<comment type="caution">
    <text evidence="7">The sequence shown here is derived from an EMBL/GenBank/DDBJ whole genome shotgun (WGS) entry which is preliminary data.</text>
</comment>
<organism evidence="7 8">
    <name type="scientific">Acanthopleuribacter pedis</name>
    <dbReference type="NCBI Taxonomy" id="442870"/>
    <lineage>
        <taxon>Bacteria</taxon>
        <taxon>Pseudomonadati</taxon>
        <taxon>Acidobacteriota</taxon>
        <taxon>Holophagae</taxon>
        <taxon>Acanthopleuribacterales</taxon>
        <taxon>Acanthopleuribacteraceae</taxon>
        <taxon>Acanthopleuribacter</taxon>
    </lineage>
</organism>
<gene>
    <name evidence="7" type="ORF">J3U88_12270</name>
</gene>
<evidence type="ECO:0000313" key="7">
    <source>
        <dbReference type="EMBL" id="MBO1319238.1"/>
    </source>
</evidence>
<dbReference type="PROSITE" id="PS50885">
    <property type="entry name" value="HAMP"/>
    <property type="match status" value="1"/>
</dbReference>
<feature type="transmembrane region" description="Helical" evidence="4">
    <location>
        <begin position="65"/>
        <end position="86"/>
    </location>
</feature>
<dbReference type="AlphaFoldDB" id="A0A8J7QJA4"/>
<evidence type="ECO:0000313" key="8">
    <source>
        <dbReference type="Proteomes" id="UP000664417"/>
    </source>
</evidence>
<dbReference type="Pfam" id="PF00015">
    <property type="entry name" value="MCPsignal"/>
    <property type="match status" value="1"/>
</dbReference>
<keyword evidence="1 3" id="KW-0807">Transducer</keyword>